<organism evidence="1 2">
    <name type="scientific">Cladophialophora carrionii CBS 160.54</name>
    <dbReference type="NCBI Taxonomy" id="1279043"/>
    <lineage>
        <taxon>Eukaryota</taxon>
        <taxon>Fungi</taxon>
        <taxon>Dikarya</taxon>
        <taxon>Ascomycota</taxon>
        <taxon>Pezizomycotina</taxon>
        <taxon>Eurotiomycetes</taxon>
        <taxon>Chaetothyriomycetidae</taxon>
        <taxon>Chaetothyriales</taxon>
        <taxon>Herpotrichiellaceae</taxon>
        <taxon>Cladophialophora</taxon>
    </lineage>
</organism>
<dbReference type="HOGENOM" id="CLU_3142972_0_0_1"/>
<dbReference type="EMBL" id="KB822703">
    <property type="protein sequence ID" value="ETI26063.1"/>
    <property type="molecule type" value="Genomic_DNA"/>
</dbReference>
<dbReference type="AlphaFoldDB" id="V9DIB7"/>
<proteinExistence type="predicted"/>
<dbReference type="Proteomes" id="UP000030678">
    <property type="component" value="Unassembled WGS sequence"/>
</dbReference>
<evidence type="ECO:0000313" key="1">
    <source>
        <dbReference type="EMBL" id="ETI26063.1"/>
    </source>
</evidence>
<evidence type="ECO:0000313" key="2">
    <source>
        <dbReference type="Proteomes" id="UP000030678"/>
    </source>
</evidence>
<sequence length="49" mass="5711">MSPLHRSIHTFVQSQIRHCPSGRVQPRFSCLVTKHTCLHHIVRPPCQPR</sequence>
<reference evidence="1 2" key="1">
    <citation type="submission" date="2013-03" db="EMBL/GenBank/DDBJ databases">
        <title>The Genome Sequence of Cladophialophora carrionii CBS 160.54.</title>
        <authorList>
            <consortium name="The Broad Institute Genomics Platform"/>
            <person name="Cuomo C."/>
            <person name="de Hoog S."/>
            <person name="Gorbushina A."/>
            <person name="Walker B."/>
            <person name="Young S.K."/>
            <person name="Zeng Q."/>
            <person name="Gargeya S."/>
            <person name="Fitzgerald M."/>
            <person name="Haas B."/>
            <person name="Abouelleil A."/>
            <person name="Allen A.W."/>
            <person name="Alvarado L."/>
            <person name="Arachchi H.M."/>
            <person name="Berlin A.M."/>
            <person name="Chapman S.B."/>
            <person name="Gainer-Dewar J."/>
            <person name="Goldberg J."/>
            <person name="Griggs A."/>
            <person name="Gujja S."/>
            <person name="Hansen M."/>
            <person name="Howarth C."/>
            <person name="Imamovic A."/>
            <person name="Ireland A."/>
            <person name="Larimer J."/>
            <person name="McCowan C."/>
            <person name="Murphy C."/>
            <person name="Pearson M."/>
            <person name="Poon T.W."/>
            <person name="Priest M."/>
            <person name="Roberts A."/>
            <person name="Saif S."/>
            <person name="Shea T."/>
            <person name="Sisk P."/>
            <person name="Sykes S."/>
            <person name="Wortman J."/>
            <person name="Nusbaum C."/>
            <person name="Birren B."/>
        </authorList>
    </citation>
    <scope>NUCLEOTIDE SEQUENCE [LARGE SCALE GENOMIC DNA]</scope>
    <source>
        <strain evidence="1 2">CBS 160.54</strain>
    </source>
</reference>
<dbReference type="GeneID" id="19981333"/>
<name>V9DIB7_9EURO</name>
<dbReference type="VEuPathDB" id="FungiDB:G647_02840"/>
<protein>
    <submittedName>
        <fullName evidence="1">Uncharacterized protein</fullName>
    </submittedName>
</protein>
<dbReference type="RefSeq" id="XP_008725408.1">
    <property type="nucleotide sequence ID" value="XM_008727186.1"/>
</dbReference>
<gene>
    <name evidence="1" type="ORF">G647_02840</name>
</gene>
<accession>V9DIB7</accession>